<feature type="transmembrane region" description="Helical" evidence="8">
    <location>
        <begin position="277"/>
        <end position="296"/>
    </location>
</feature>
<keyword evidence="5 8" id="KW-0812">Transmembrane</keyword>
<accession>A0ABT7UNC6</accession>
<evidence type="ECO:0000256" key="4">
    <source>
        <dbReference type="ARBA" id="ARBA00022475"/>
    </source>
</evidence>
<feature type="transmembrane region" description="Helical" evidence="8">
    <location>
        <begin position="148"/>
        <end position="173"/>
    </location>
</feature>
<feature type="transmembrane region" description="Helical" evidence="8">
    <location>
        <begin position="308"/>
        <end position="341"/>
    </location>
</feature>
<feature type="transmembrane region" description="Helical" evidence="8">
    <location>
        <begin position="221"/>
        <end position="239"/>
    </location>
</feature>
<feature type="transmembrane region" description="Helical" evidence="8">
    <location>
        <begin position="58"/>
        <end position="80"/>
    </location>
</feature>
<evidence type="ECO:0000256" key="8">
    <source>
        <dbReference type="SAM" id="Phobius"/>
    </source>
</evidence>
<evidence type="ECO:0000313" key="9">
    <source>
        <dbReference type="EMBL" id="MDM8200400.1"/>
    </source>
</evidence>
<protein>
    <submittedName>
        <fullName evidence="9">AI-2E family transporter</fullName>
    </submittedName>
</protein>
<keyword evidence="3" id="KW-0813">Transport</keyword>
<evidence type="ECO:0000256" key="2">
    <source>
        <dbReference type="ARBA" id="ARBA00009773"/>
    </source>
</evidence>
<dbReference type="PANTHER" id="PTHR21716:SF53">
    <property type="entry name" value="PERMEASE PERM-RELATED"/>
    <property type="match status" value="1"/>
</dbReference>
<comment type="subcellular location">
    <subcellularLocation>
        <location evidence="1">Cell membrane</location>
        <topology evidence="1">Multi-pass membrane protein</topology>
    </subcellularLocation>
</comment>
<name>A0ABT7UNC6_9FIRM</name>
<organism evidence="9 10">
    <name type="scientific">Allofournierella massiliensis</name>
    <dbReference type="NCBI Taxonomy" id="1650663"/>
    <lineage>
        <taxon>Bacteria</taxon>
        <taxon>Bacillati</taxon>
        <taxon>Bacillota</taxon>
        <taxon>Clostridia</taxon>
        <taxon>Eubacteriales</taxon>
        <taxon>Oscillospiraceae</taxon>
        <taxon>Allofournierella</taxon>
    </lineage>
</organism>
<evidence type="ECO:0000256" key="1">
    <source>
        <dbReference type="ARBA" id="ARBA00004651"/>
    </source>
</evidence>
<proteinExistence type="inferred from homology"/>
<evidence type="ECO:0000256" key="6">
    <source>
        <dbReference type="ARBA" id="ARBA00022989"/>
    </source>
</evidence>
<feature type="transmembrane region" description="Helical" evidence="8">
    <location>
        <begin position="245"/>
        <end position="270"/>
    </location>
</feature>
<keyword evidence="4" id="KW-1003">Cell membrane</keyword>
<dbReference type="Proteomes" id="UP001529380">
    <property type="component" value="Unassembled WGS sequence"/>
</dbReference>
<dbReference type="Pfam" id="PF01594">
    <property type="entry name" value="AI-2E_transport"/>
    <property type="match status" value="1"/>
</dbReference>
<dbReference type="InterPro" id="IPR002549">
    <property type="entry name" value="AI-2E-like"/>
</dbReference>
<dbReference type="EMBL" id="JAUDCL010000004">
    <property type="protein sequence ID" value="MDM8200400.1"/>
    <property type="molecule type" value="Genomic_DNA"/>
</dbReference>
<dbReference type="PANTHER" id="PTHR21716">
    <property type="entry name" value="TRANSMEMBRANE PROTEIN"/>
    <property type="match status" value="1"/>
</dbReference>
<keyword evidence="10" id="KW-1185">Reference proteome</keyword>
<comment type="caution">
    <text evidence="9">The sequence shown here is derived from an EMBL/GenBank/DDBJ whole genome shotgun (WGS) entry which is preliminary data.</text>
</comment>
<dbReference type="RefSeq" id="WP_289599225.1">
    <property type="nucleotide sequence ID" value="NZ_JAUDCL010000004.1"/>
</dbReference>
<evidence type="ECO:0000256" key="3">
    <source>
        <dbReference type="ARBA" id="ARBA00022448"/>
    </source>
</evidence>
<gene>
    <name evidence="9" type="ORF">QUW08_03690</name>
</gene>
<keyword evidence="7 8" id="KW-0472">Membrane</keyword>
<evidence type="ECO:0000313" key="10">
    <source>
        <dbReference type="Proteomes" id="UP001529380"/>
    </source>
</evidence>
<evidence type="ECO:0000256" key="5">
    <source>
        <dbReference type="ARBA" id="ARBA00022692"/>
    </source>
</evidence>
<evidence type="ECO:0000256" key="7">
    <source>
        <dbReference type="ARBA" id="ARBA00023136"/>
    </source>
</evidence>
<reference evidence="9 10" key="1">
    <citation type="submission" date="2023-06" db="EMBL/GenBank/DDBJ databases">
        <title>Identification and characterization of horizontal gene transfer across gut microbiota members of farm animals based on homology search.</title>
        <authorList>
            <person name="Schwarzerova J."/>
            <person name="Nykrynova M."/>
            <person name="Jureckova K."/>
            <person name="Cejkova D."/>
            <person name="Rychlik I."/>
        </authorList>
    </citation>
    <scope>NUCLEOTIDE SEQUENCE [LARGE SCALE GENOMIC DNA]</scope>
    <source>
        <strain evidence="9 10">ET340</strain>
    </source>
</reference>
<feature type="transmembrane region" description="Helical" evidence="8">
    <location>
        <begin position="25"/>
        <end position="46"/>
    </location>
</feature>
<sequence>MTFGFRHISSIVSVVLQLLDLVKPLLIGVILALIFNVPMSFFERYLRTKPRLRNKSRPLAICLALILVFGIFLGVTVLVVPEVVKAVKLIVQITGGGLEQLAQMETDSALANTTAGQYLERIDIDWLGLKTQMEEWVKARSGALVNQVVGAAGSLAGGVISFSIGLIFAIYILSGKECLKRQASRVLHAWLPRKFGDSLIHVASVCSRTFRLFIAGQATEAIILGTLCMIGMLILRIPYAPMIGALVGVTALIPIVGAFIGTIVGAIMILTFNPFKAFVFVVFLLILQQIEGNMIYPKVVGSKINLPAIWVLAAVTIGGNLGGPIGMLLGVPAASAAYALLKEATAEREKSNIHS</sequence>
<comment type="similarity">
    <text evidence="2">Belongs to the autoinducer-2 exporter (AI-2E) (TC 2.A.86) family.</text>
</comment>
<keyword evidence="6 8" id="KW-1133">Transmembrane helix</keyword>